<protein>
    <submittedName>
        <fullName evidence="1">Uncharacterized protein</fullName>
    </submittedName>
</protein>
<dbReference type="EMBL" id="LN649229">
    <property type="protein sequence ID" value="CEI66215.1"/>
    <property type="molecule type" value="Genomic_DNA"/>
</dbReference>
<dbReference type="AlphaFoldDB" id="A0A2L2TYT9"/>
<reference evidence="2" key="1">
    <citation type="submission" date="2014-10" db="EMBL/GenBank/DDBJ databases">
        <authorList>
            <person name="King R."/>
        </authorList>
    </citation>
    <scope>NUCLEOTIDE SEQUENCE [LARGE SCALE GENOMIC DNA]</scope>
    <source>
        <strain evidence="2">A3/5</strain>
    </source>
</reference>
<evidence type="ECO:0000313" key="1">
    <source>
        <dbReference type="EMBL" id="CEI66215.1"/>
    </source>
</evidence>
<name>A0A2L2TYT9_9HYPO</name>
<accession>A0A2L2TYT9</accession>
<dbReference type="Proteomes" id="UP000245910">
    <property type="component" value="Chromosome I"/>
</dbReference>
<evidence type="ECO:0000313" key="2">
    <source>
        <dbReference type="Proteomes" id="UP000245910"/>
    </source>
</evidence>
<keyword evidence="2" id="KW-1185">Reference proteome</keyword>
<sequence length="76" mass="8312">MFNVNLKAMNYIGQRSTTESQEQIVQGGQGLITTPEPRYDPSNGIVVERQVDIEVAEGSYTVVAQRSAVATGQRRA</sequence>
<proteinExistence type="predicted"/>
<organism evidence="1 2">
    <name type="scientific">Fusarium venenatum</name>
    <dbReference type="NCBI Taxonomy" id="56646"/>
    <lineage>
        <taxon>Eukaryota</taxon>
        <taxon>Fungi</taxon>
        <taxon>Dikarya</taxon>
        <taxon>Ascomycota</taxon>
        <taxon>Pezizomycotina</taxon>
        <taxon>Sordariomycetes</taxon>
        <taxon>Hypocreomycetidae</taxon>
        <taxon>Hypocreales</taxon>
        <taxon>Nectriaceae</taxon>
        <taxon>Fusarium</taxon>
    </lineage>
</organism>